<evidence type="ECO:0000313" key="1">
    <source>
        <dbReference type="EMBL" id="EEP68844.1"/>
    </source>
</evidence>
<dbReference type="HOGENOM" id="CLU_3311183_0_0_4"/>
<reference evidence="1" key="1">
    <citation type="submission" date="2009-04" db="EMBL/GenBank/DDBJ databases">
        <authorList>
            <person name="Weinstock G."/>
            <person name="Sodergren E."/>
            <person name="Clifton S."/>
            <person name="Fulton L."/>
            <person name="Fulton B."/>
            <person name="Courtney L."/>
            <person name="Fronick C."/>
            <person name="Harrison M."/>
            <person name="Strong C."/>
            <person name="Farmer C."/>
            <person name="Delahaunty K."/>
            <person name="Markovic C."/>
            <person name="Hall O."/>
            <person name="Minx P."/>
            <person name="Tomlinson C."/>
            <person name="Mitreva M."/>
            <person name="Nelson J."/>
            <person name="Hou S."/>
            <person name="Wollam A."/>
            <person name="Pepin K.H."/>
            <person name="Johnson M."/>
            <person name="Bhonagiri V."/>
            <person name="Nash W.E."/>
            <person name="Warren W."/>
            <person name="Chinwalla A."/>
            <person name="Mardis E.R."/>
            <person name="Wilson R.K."/>
        </authorList>
    </citation>
    <scope>NUCLEOTIDE SEQUENCE [LARGE SCALE GENOMIC DNA]</scope>
    <source>
        <strain evidence="1">ATCC 51147</strain>
    </source>
</reference>
<comment type="caution">
    <text evidence="1">The sequence shown here is derived from an EMBL/GenBank/DDBJ whole genome shotgun (WGS) entry which is preliminary data.</text>
</comment>
<dbReference type="AlphaFoldDB" id="C4GF39"/>
<gene>
    <name evidence="1" type="ORF">GCWU000324_00753</name>
</gene>
<name>C4GF39_9NEIS</name>
<dbReference type="EMBL" id="ACJW02000002">
    <property type="protein sequence ID" value="EEP68844.1"/>
    <property type="molecule type" value="Genomic_DNA"/>
</dbReference>
<keyword evidence="2" id="KW-1185">Reference proteome</keyword>
<dbReference type="STRING" id="629741.GCWU000324_00753"/>
<proteinExistence type="predicted"/>
<dbReference type="Proteomes" id="UP000003009">
    <property type="component" value="Unassembled WGS sequence"/>
</dbReference>
<accession>C4GF39</accession>
<protein>
    <submittedName>
        <fullName evidence="1">Uncharacterized protein</fullName>
    </submittedName>
</protein>
<sequence>MFVFGLQNPVSGCLGYAQTPKGSLKSKMARRLIAKCKWL</sequence>
<evidence type="ECO:0000313" key="2">
    <source>
        <dbReference type="Proteomes" id="UP000003009"/>
    </source>
</evidence>
<organism evidence="1 2">
    <name type="scientific">Kingella oralis ATCC 51147</name>
    <dbReference type="NCBI Taxonomy" id="629741"/>
    <lineage>
        <taxon>Bacteria</taxon>
        <taxon>Pseudomonadati</taxon>
        <taxon>Pseudomonadota</taxon>
        <taxon>Betaproteobacteria</taxon>
        <taxon>Neisseriales</taxon>
        <taxon>Neisseriaceae</taxon>
        <taxon>Kingella</taxon>
    </lineage>
</organism>